<accession>A0A0A0M936</accession>
<dbReference type="EMBL" id="AVBH01000078">
    <property type="protein sequence ID" value="KGO98467.1"/>
    <property type="molecule type" value="Genomic_DNA"/>
</dbReference>
<dbReference type="InterPro" id="IPR032816">
    <property type="entry name" value="VTT_dom"/>
</dbReference>
<keyword evidence="1" id="KW-0472">Membrane</keyword>
<keyword evidence="4" id="KW-1185">Reference proteome</keyword>
<dbReference type="RefSeq" id="WP_027070218.1">
    <property type="nucleotide sequence ID" value="NZ_AUHT01000011.1"/>
</dbReference>
<evidence type="ECO:0000313" key="3">
    <source>
        <dbReference type="EMBL" id="KGO98467.1"/>
    </source>
</evidence>
<evidence type="ECO:0000256" key="1">
    <source>
        <dbReference type="SAM" id="Phobius"/>
    </source>
</evidence>
<dbReference type="STRING" id="1385515.GCA_000423325_02182"/>
<reference evidence="3 4" key="1">
    <citation type="submission" date="2013-08" db="EMBL/GenBank/DDBJ databases">
        <title>Genomic analysis of Lysobacter defluvii.</title>
        <authorList>
            <person name="Wang Q."/>
            <person name="Wang G."/>
        </authorList>
    </citation>
    <scope>NUCLEOTIDE SEQUENCE [LARGE SCALE GENOMIC DNA]</scope>
    <source>
        <strain evidence="3 4">IMMIB APB-9</strain>
    </source>
</reference>
<evidence type="ECO:0000313" key="4">
    <source>
        <dbReference type="Proteomes" id="UP000030003"/>
    </source>
</evidence>
<sequence>MRLFGPIYDRCRAWAGHRLAARYLFWMSVAESVFFPIPVDVMLAPMALATPSRWVRLGVLCTVGSVLGGVVGYALGALALDAVWPLMLRLGWDATFVEIQELFVRYGFWIVFVAAFTPIPYKVFTIASGATGIGLLPFLVGSLVGRGTRFLLVAGLVAWGGPRVEPVLRRYIEALGWIVAVLVLLVLAWMEFLR</sequence>
<feature type="transmembrane region" description="Helical" evidence="1">
    <location>
        <begin position="171"/>
        <end position="190"/>
    </location>
</feature>
<feature type="transmembrane region" description="Helical" evidence="1">
    <location>
        <begin position="20"/>
        <end position="37"/>
    </location>
</feature>
<dbReference type="PANTHER" id="PTHR42709">
    <property type="entry name" value="ALKALINE PHOSPHATASE LIKE PROTEIN"/>
    <property type="match status" value="1"/>
</dbReference>
<keyword evidence="1" id="KW-0812">Transmembrane</keyword>
<name>A0A0A0M936_9GAMM</name>
<dbReference type="PANTHER" id="PTHR42709:SF11">
    <property type="entry name" value="DEDA FAMILY PROTEIN"/>
    <property type="match status" value="1"/>
</dbReference>
<feature type="transmembrane region" description="Helical" evidence="1">
    <location>
        <begin position="57"/>
        <end position="83"/>
    </location>
</feature>
<evidence type="ECO:0000259" key="2">
    <source>
        <dbReference type="Pfam" id="PF09335"/>
    </source>
</evidence>
<comment type="caution">
    <text evidence="3">The sequence shown here is derived from an EMBL/GenBank/DDBJ whole genome shotgun (WGS) entry which is preliminary data.</text>
</comment>
<dbReference type="AlphaFoldDB" id="A0A0A0M936"/>
<proteinExistence type="predicted"/>
<feature type="transmembrane region" description="Helical" evidence="1">
    <location>
        <begin position="103"/>
        <end position="121"/>
    </location>
</feature>
<dbReference type="InterPro" id="IPR051311">
    <property type="entry name" value="DedA_domain"/>
</dbReference>
<dbReference type="Proteomes" id="UP000030003">
    <property type="component" value="Unassembled WGS sequence"/>
</dbReference>
<dbReference type="GO" id="GO:0005886">
    <property type="term" value="C:plasma membrane"/>
    <property type="evidence" value="ECO:0007669"/>
    <property type="project" value="UniProtKB-ARBA"/>
</dbReference>
<dbReference type="eggNOG" id="COG1238">
    <property type="taxonomic scope" value="Bacteria"/>
</dbReference>
<protein>
    <submittedName>
        <fullName evidence="3">Membrane protein</fullName>
    </submittedName>
</protein>
<dbReference type="OrthoDB" id="9810270at2"/>
<gene>
    <name evidence="3" type="ORF">N791_12045</name>
</gene>
<organism evidence="3 4">
    <name type="scientific">Lysobacter defluvii IMMIB APB-9 = DSM 18482</name>
    <dbReference type="NCBI Taxonomy" id="1385515"/>
    <lineage>
        <taxon>Bacteria</taxon>
        <taxon>Pseudomonadati</taxon>
        <taxon>Pseudomonadota</taxon>
        <taxon>Gammaproteobacteria</taxon>
        <taxon>Lysobacterales</taxon>
        <taxon>Lysobacteraceae</taxon>
        <taxon>Novilysobacter</taxon>
    </lineage>
</organism>
<feature type="domain" description="VTT" evidence="2">
    <location>
        <begin position="37"/>
        <end position="156"/>
    </location>
</feature>
<keyword evidence="1" id="KW-1133">Transmembrane helix</keyword>
<feature type="transmembrane region" description="Helical" evidence="1">
    <location>
        <begin position="133"/>
        <end position="159"/>
    </location>
</feature>
<dbReference type="Pfam" id="PF09335">
    <property type="entry name" value="VTT_dom"/>
    <property type="match status" value="1"/>
</dbReference>